<accession>A0A2R6ATC6</accession>
<dbReference type="Proteomes" id="UP000240322">
    <property type="component" value="Unassembled WGS sequence"/>
</dbReference>
<sequence>MDQEQTGLSTKIKDLVEYAKRGNMVLFEGVYVGGGDLPTFRWSKTNTDAKRFIDFAQEMSARVLFYKAYFFTSRDIDECKWELDAVRDHLDSLDVDEPRRKEYRSKLFEYLTRLNGFQEHIGEVGEIVLQVKVDGDLYEYIEDEEWYEGYSELFDEVRSLHEELDEDSEDLEDEVN</sequence>
<reference evidence="1 2" key="1">
    <citation type="submission" date="2017-04" db="EMBL/GenBank/DDBJ databases">
        <title>Novel microbial lineages endemic to geothermal iron-oxide mats fill important gaps in the evolutionary history of Archaea.</title>
        <authorList>
            <person name="Jay Z.J."/>
            <person name="Beam J.P."/>
            <person name="Dlakic M."/>
            <person name="Rusch D.B."/>
            <person name="Kozubal M.A."/>
            <person name="Inskeep W.P."/>
        </authorList>
    </citation>
    <scope>NUCLEOTIDE SEQUENCE [LARGE SCALE GENOMIC DNA]</scope>
    <source>
        <strain evidence="1">OSP_D</strain>
    </source>
</reference>
<comment type="caution">
    <text evidence="1">The sequence shown here is derived from an EMBL/GenBank/DDBJ whole genome shotgun (WGS) entry which is preliminary data.</text>
</comment>
<dbReference type="AlphaFoldDB" id="A0A2R6ATC6"/>
<evidence type="ECO:0000313" key="2">
    <source>
        <dbReference type="Proteomes" id="UP000240322"/>
    </source>
</evidence>
<proteinExistence type="predicted"/>
<evidence type="ECO:0000313" key="1">
    <source>
        <dbReference type="EMBL" id="PSN89631.1"/>
    </source>
</evidence>
<gene>
    <name evidence="1" type="ORF">B9Q03_08370</name>
</gene>
<name>A0A2R6ATC6_9ARCH</name>
<protein>
    <submittedName>
        <fullName evidence="1">Uncharacterized protein</fullName>
    </submittedName>
</protein>
<organism evidence="1 2">
    <name type="scientific">Candidatus Marsarchaeota G2 archaeon OSP_D</name>
    <dbReference type="NCBI Taxonomy" id="1978157"/>
    <lineage>
        <taxon>Archaea</taxon>
        <taxon>Candidatus Marsarchaeota</taxon>
        <taxon>Candidatus Marsarchaeota group 2</taxon>
    </lineage>
</organism>
<dbReference type="EMBL" id="NEXE01000093">
    <property type="protein sequence ID" value="PSN89631.1"/>
    <property type="molecule type" value="Genomic_DNA"/>
</dbReference>